<proteinExistence type="predicted"/>
<dbReference type="EMBL" id="JAJEQR010000008">
    <property type="protein sequence ID" value="MCC2230121.1"/>
    <property type="molecule type" value="Genomic_DNA"/>
</dbReference>
<feature type="domain" description="Helix-turn-helix" evidence="2">
    <location>
        <begin position="7"/>
        <end position="48"/>
    </location>
</feature>
<organism evidence="3 4">
    <name type="scientific">Hominifimenecus microfluidus</name>
    <dbReference type="NCBI Taxonomy" id="2885348"/>
    <lineage>
        <taxon>Bacteria</taxon>
        <taxon>Bacillati</taxon>
        <taxon>Bacillota</taxon>
        <taxon>Clostridia</taxon>
        <taxon>Lachnospirales</taxon>
        <taxon>Lachnospiraceae</taxon>
        <taxon>Hominifimenecus</taxon>
    </lineage>
</organism>
<accession>A0AAE3E7U0</accession>
<gene>
    <name evidence="3" type="ORF">LKD81_03780</name>
</gene>
<dbReference type="Pfam" id="PF08011">
    <property type="entry name" value="PDDEXK_9"/>
    <property type="match status" value="1"/>
</dbReference>
<reference evidence="3" key="1">
    <citation type="submission" date="2021-10" db="EMBL/GenBank/DDBJ databases">
        <title>Anaerobic single-cell dispensing facilitates the cultivation of human gut bacteria.</title>
        <authorList>
            <person name="Afrizal A."/>
        </authorList>
    </citation>
    <scope>NUCLEOTIDE SEQUENCE</scope>
    <source>
        <strain evidence="3">CLA-AA-H215</strain>
    </source>
</reference>
<name>A0AAE3E7U0_9FIRM</name>
<protein>
    <submittedName>
        <fullName evidence="3">AAA family ATPase</fullName>
    </submittedName>
</protein>
<evidence type="ECO:0000313" key="3">
    <source>
        <dbReference type="EMBL" id="MCC2230121.1"/>
    </source>
</evidence>
<dbReference type="AlphaFoldDB" id="A0AAE3E7U0"/>
<evidence type="ECO:0000259" key="2">
    <source>
        <dbReference type="Pfam" id="PF12728"/>
    </source>
</evidence>
<evidence type="ECO:0000259" key="1">
    <source>
        <dbReference type="Pfam" id="PF09820"/>
    </source>
</evidence>
<comment type="caution">
    <text evidence="3">The sequence shown here is derived from an EMBL/GenBank/DDBJ whole genome shotgun (WGS) entry which is preliminary data.</text>
</comment>
<dbReference type="InterPro" id="IPR041657">
    <property type="entry name" value="HTH_17"/>
</dbReference>
<evidence type="ECO:0000313" key="4">
    <source>
        <dbReference type="Proteomes" id="UP001198182"/>
    </source>
</evidence>
<dbReference type="Pfam" id="PF09820">
    <property type="entry name" value="AAA-ATPase_like"/>
    <property type="match status" value="1"/>
</dbReference>
<dbReference type="PANTHER" id="PTHR34825:SF1">
    <property type="entry name" value="AAA-ATPASE-LIKE DOMAIN-CONTAINING PROTEIN"/>
    <property type="match status" value="1"/>
</dbReference>
<dbReference type="PANTHER" id="PTHR34825">
    <property type="entry name" value="CONSERVED PROTEIN, WITH A WEAK D-GALACTARATE DEHYDRATASE/ALTRONATE HYDROLASE DOMAIN"/>
    <property type="match status" value="1"/>
</dbReference>
<dbReference type="InterPro" id="IPR012547">
    <property type="entry name" value="PDDEXK_9"/>
</dbReference>
<dbReference type="Proteomes" id="UP001198182">
    <property type="component" value="Unassembled WGS sequence"/>
</dbReference>
<keyword evidence="4" id="KW-1185">Reference proteome</keyword>
<dbReference type="RefSeq" id="WP_308452831.1">
    <property type="nucleotide sequence ID" value="NZ_JAJEQR010000008.1"/>
</dbReference>
<sequence>MKYTTCSEFAEKSGLSVRRIQQMCRSGEIPGAQKQGHSWRIPADTVLAAGAKGSEPERKLLPVGISNFRLAATNYYYVDKTLLIRDFIDSRPMVSLFTRPRRFGKTLNMDMLRVFFEKTDEDTSVYFRDRKIWQCGSRYTAYQGQYPVIFLSFKDIKCASWEETRGKIARLISLECQRHIELQDSPRLNSYEKEQYALLTKGKADGISYEMSLQLLSLMLHKHYKKETIIIIDEYDTPIQQGHVCGFYPEVVGFMRNFFSGGLKDNPHLAYGFLTGILRVARESIFSGLNNLKIYSILDSTYSEYFGFTEEEVREMLAYYGAEDKFDEVCQWYDGYLFGSTEIFNPWSVTNYISDHCFPKAFWQSTGSNEIVGEIIAAATPEITENLQLLMSGQSITTYIDTSVIYPEVQNHPYSIYSFLLVAGYLRVSAVYPQNDGNFMCDVAIPNKEIFIVYEKEVLNKTQQDGTAVSIQQAIFSSDAEKLQALLEEFMLQSISSFDGANEGFYHGMMLGLCAVLSYRYQVRSNRESGLGRFDIMLFPREKSLPGFIFEFKFAKESNVSLEGLAEQALQQIEEKKYDTEFLDAGIKDVVRIGIAFRGKNAVVKSR</sequence>
<feature type="domain" description="AAA-ATPase-like" evidence="1">
    <location>
        <begin position="62"/>
        <end position="286"/>
    </location>
</feature>
<dbReference type="InterPro" id="IPR018631">
    <property type="entry name" value="AAA-ATPase-like_dom"/>
</dbReference>
<dbReference type="Pfam" id="PF12728">
    <property type="entry name" value="HTH_17"/>
    <property type="match status" value="1"/>
</dbReference>